<keyword evidence="3" id="KW-1185">Reference proteome</keyword>
<protein>
    <submittedName>
        <fullName evidence="2">ABC transporter permease</fullName>
    </submittedName>
</protein>
<feature type="transmembrane region" description="Helical" evidence="1">
    <location>
        <begin position="537"/>
        <end position="560"/>
    </location>
</feature>
<keyword evidence="1" id="KW-1133">Transmembrane helix</keyword>
<keyword evidence="1" id="KW-0812">Transmembrane</keyword>
<proteinExistence type="predicted"/>
<feature type="transmembrane region" description="Helical" evidence="1">
    <location>
        <begin position="91"/>
        <end position="112"/>
    </location>
</feature>
<feature type="transmembrane region" description="Helical" evidence="1">
    <location>
        <begin position="413"/>
        <end position="437"/>
    </location>
</feature>
<feature type="transmembrane region" description="Helical" evidence="1">
    <location>
        <begin position="280"/>
        <end position="302"/>
    </location>
</feature>
<dbReference type="Pfam" id="PF16949">
    <property type="entry name" value="ABC_tran_2"/>
    <property type="match status" value="1"/>
</dbReference>
<feature type="transmembrane region" description="Helical" evidence="1">
    <location>
        <begin position="212"/>
        <end position="232"/>
    </location>
</feature>
<evidence type="ECO:0000256" key="1">
    <source>
        <dbReference type="SAM" id="Phobius"/>
    </source>
</evidence>
<reference evidence="2 3" key="1">
    <citation type="submission" date="2021-08" db="EMBL/GenBank/DDBJ databases">
        <title>Collinsella faecalis sp. nov. isolated from swine faeces.</title>
        <authorList>
            <person name="Oh B.S."/>
            <person name="Lee J.H."/>
        </authorList>
    </citation>
    <scope>NUCLEOTIDE SEQUENCE [LARGE SCALE GENOMIC DNA]</scope>
    <source>
        <strain evidence="2 3">AGMB00827</strain>
    </source>
</reference>
<dbReference type="InterPro" id="IPR031599">
    <property type="entry name" value="ABC_tran_2"/>
</dbReference>
<feature type="transmembrane region" description="Helical" evidence="1">
    <location>
        <begin position="56"/>
        <end position="79"/>
    </location>
</feature>
<accession>A0ABS7MLI9</accession>
<organism evidence="2 3">
    <name type="scientific">Collinsella ureilytica</name>
    <dbReference type="NCBI Taxonomy" id="2869515"/>
    <lineage>
        <taxon>Bacteria</taxon>
        <taxon>Bacillati</taxon>
        <taxon>Actinomycetota</taxon>
        <taxon>Coriobacteriia</taxon>
        <taxon>Coriobacteriales</taxon>
        <taxon>Coriobacteriaceae</taxon>
        <taxon>Collinsella</taxon>
    </lineage>
</organism>
<dbReference type="EMBL" id="JAIMFO010000007">
    <property type="protein sequence ID" value="MBY4797931.1"/>
    <property type="molecule type" value="Genomic_DNA"/>
</dbReference>
<feature type="transmembrane region" description="Helical" evidence="1">
    <location>
        <begin position="458"/>
        <end position="484"/>
    </location>
</feature>
<feature type="transmembrane region" description="Helical" evidence="1">
    <location>
        <begin position="572"/>
        <end position="598"/>
    </location>
</feature>
<name>A0ABS7MLI9_9ACTN</name>
<keyword evidence="1" id="KW-0472">Membrane</keyword>
<feature type="transmembrane region" description="Helical" evidence="1">
    <location>
        <begin position="490"/>
        <end position="516"/>
    </location>
</feature>
<feature type="transmembrane region" description="Helical" evidence="1">
    <location>
        <begin position="142"/>
        <end position="165"/>
    </location>
</feature>
<sequence length="602" mass="65486">MTQASTSSGFSFSQFKTLLYVIHRGEDRSDALGMNSFDQGGSSSSVKKKFLSRIKIPHVALTILKALGLLGFAALMFFWGTNLEGTPIPLVFVLLAAMLAIMTLLTGIYGAINRLYFVRDLGYYLTLPVSAPSLMWAKLAQFLLITTAGDLLFLPIGFGALWASWAPWTSWVLFALGYIVSAITVNLVVLLICTPLMRFSRFARDRDRFSRFFGGFIMVAALSLGVSIQFLVQRSDAAAHLTELANGMLGRLNPAGIVLSILCPPVAVARQLFEGNPLDLLCAIGFMAAAVCLYAALLTAFASRWYMETVRTLQGAGGRKSHRKYEESTLLSVIASRPQLSSIISIDWKTLLRVPAFFSSFVLGTLLMPVYMVVVFGAVFFIRSMNDGMDLSALHEAIMSTTANLSFDDELVVIAAFCVLIFMLFMGFSAFASMFAVSRDGQDFFYFRSLPINWRKYLAAKLATALVLSSVVTICMIVIVLILVGFPPAIFAYLIAMAILSTVSVTTLSVSAGVFFPRLHWDNEGQLMRGGSAAIRTYTGSLLGAISVGIPALLLAWLLFWGSPLSVSTTLVAAFFAQLLMAAVSFAILFGPAAASLARREH</sequence>
<dbReference type="Proteomes" id="UP000700908">
    <property type="component" value="Unassembled WGS sequence"/>
</dbReference>
<evidence type="ECO:0000313" key="3">
    <source>
        <dbReference type="Proteomes" id="UP000700908"/>
    </source>
</evidence>
<feature type="transmembrane region" description="Helical" evidence="1">
    <location>
        <begin position="171"/>
        <end position="192"/>
    </location>
</feature>
<comment type="caution">
    <text evidence="2">The sequence shown here is derived from an EMBL/GenBank/DDBJ whole genome shotgun (WGS) entry which is preliminary data.</text>
</comment>
<feature type="transmembrane region" description="Helical" evidence="1">
    <location>
        <begin position="357"/>
        <end position="382"/>
    </location>
</feature>
<dbReference type="RefSeq" id="WP_222199653.1">
    <property type="nucleotide sequence ID" value="NZ_JAIMFO010000007.1"/>
</dbReference>
<gene>
    <name evidence="2" type="ORF">K6V98_06175</name>
</gene>
<evidence type="ECO:0000313" key="2">
    <source>
        <dbReference type="EMBL" id="MBY4797931.1"/>
    </source>
</evidence>